<accession>A0A1J5PQ20</accession>
<proteinExistence type="predicted"/>
<sequence length="170" mass="18224">MAGPAVDRADRAAHHPVHRLGRGATVRPARRAVFGRGARQHLLLERPEPHQHSGHGHRGHHGGQPAGLPARAEARRHPPPGPLVDVGLLGLRGAGDAVQRADRHPAPGSSAGALHLDLPRLEAVDAAVHRQRSAHFPGRRRALVCLGTAPQSRIFRLLFHLPAVHPVPDE</sequence>
<evidence type="ECO:0000313" key="2">
    <source>
        <dbReference type="EMBL" id="OIQ73234.1"/>
    </source>
</evidence>
<evidence type="ECO:0000256" key="1">
    <source>
        <dbReference type="SAM" id="MobiDB-lite"/>
    </source>
</evidence>
<organism evidence="2">
    <name type="scientific">mine drainage metagenome</name>
    <dbReference type="NCBI Taxonomy" id="410659"/>
    <lineage>
        <taxon>unclassified sequences</taxon>
        <taxon>metagenomes</taxon>
        <taxon>ecological metagenomes</taxon>
    </lineage>
</organism>
<name>A0A1J5PQ20_9ZZZZ</name>
<protein>
    <submittedName>
        <fullName evidence="2">Uncharacterized protein</fullName>
    </submittedName>
</protein>
<dbReference type="AlphaFoldDB" id="A0A1J5PQ20"/>
<dbReference type="EMBL" id="MLJW01002948">
    <property type="protein sequence ID" value="OIQ73234.1"/>
    <property type="molecule type" value="Genomic_DNA"/>
</dbReference>
<reference evidence="2" key="1">
    <citation type="submission" date="2016-10" db="EMBL/GenBank/DDBJ databases">
        <title>Sequence of Gallionella enrichment culture.</title>
        <authorList>
            <person name="Poehlein A."/>
            <person name="Muehling M."/>
            <person name="Daniel R."/>
        </authorList>
    </citation>
    <scope>NUCLEOTIDE SEQUENCE</scope>
</reference>
<comment type="caution">
    <text evidence="2">The sequence shown here is derived from an EMBL/GenBank/DDBJ whole genome shotgun (WGS) entry which is preliminary data.</text>
</comment>
<feature type="region of interest" description="Disordered" evidence="1">
    <location>
        <begin position="1"/>
        <end position="31"/>
    </location>
</feature>
<feature type="compositionally biased region" description="Basic residues" evidence="1">
    <location>
        <begin position="52"/>
        <end position="61"/>
    </location>
</feature>
<gene>
    <name evidence="2" type="ORF">GALL_451300</name>
</gene>
<feature type="region of interest" description="Disordered" evidence="1">
    <location>
        <begin position="48"/>
        <end position="81"/>
    </location>
</feature>